<feature type="domain" description="NmrA-like" evidence="3">
    <location>
        <begin position="3"/>
        <end position="285"/>
    </location>
</feature>
<dbReference type="HOGENOM" id="CLU_007383_8_4_1"/>
<dbReference type="AlphaFoldDB" id="A0A0D2HGW7"/>
<dbReference type="InterPro" id="IPR008030">
    <property type="entry name" value="NmrA-like"/>
</dbReference>
<reference evidence="4 5" key="1">
    <citation type="submission" date="2015-01" db="EMBL/GenBank/DDBJ databases">
        <title>The Genome Sequence of Fonsecaea pedrosoi CBS 271.37.</title>
        <authorList>
            <consortium name="The Broad Institute Genomics Platform"/>
            <person name="Cuomo C."/>
            <person name="de Hoog S."/>
            <person name="Gorbushina A."/>
            <person name="Stielow B."/>
            <person name="Teixiera M."/>
            <person name="Abouelleil A."/>
            <person name="Chapman S.B."/>
            <person name="Priest M."/>
            <person name="Young S.K."/>
            <person name="Wortman J."/>
            <person name="Nusbaum C."/>
            <person name="Birren B."/>
        </authorList>
    </citation>
    <scope>NUCLEOTIDE SEQUENCE [LARGE SCALE GENOMIC DNA]</scope>
    <source>
        <strain evidence="4 5">CBS 271.37</strain>
    </source>
</reference>
<dbReference type="Pfam" id="PF05368">
    <property type="entry name" value="NmrA"/>
    <property type="match status" value="1"/>
</dbReference>
<dbReference type="Proteomes" id="UP000053029">
    <property type="component" value="Unassembled WGS sequence"/>
</dbReference>
<proteinExistence type="inferred from homology"/>
<dbReference type="GO" id="GO:0005634">
    <property type="term" value="C:nucleus"/>
    <property type="evidence" value="ECO:0007669"/>
    <property type="project" value="TreeGrafter"/>
</dbReference>
<name>A0A0D2HGW7_9EURO</name>
<evidence type="ECO:0000313" key="4">
    <source>
        <dbReference type="EMBL" id="KIW83694.1"/>
    </source>
</evidence>
<dbReference type="Gene3D" id="3.90.25.10">
    <property type="entry name" value="UDP-galactose 4-epimerase, domain 1"/>
    <property type="match status" value="1"/>
</dbReference>
<evidence type="ECO:0000256" key="1">
    <source>
        <dbReference type="ARBA" id="ARBA00006328"/>
    </source>
</evidence>
<dbReference type="PANTHER" id="PTHR42748:SF7">
    <property type="entry name" value="NMRA LIKE REDOX SENSOR 1-RELATED"/>
    <property type="match status" value="1"/>
</dbReference>
<dbReference type="EMBL" id="KN846970">
    <property type="protein sequence ID" value="KIW83694.1"/>
    <property type="molecule type" value="Genomic_DNA"/>
</dbReference>
<keyword evidence="2" id="KW-0521">NADP</keyword>
<dbReference type="SUPFAM" id="SSF51735">
    <property type="entry name" value="NAD(P)-binding Rossmann-fold domains"/>
    <property type="match status" value="1"/>
</dbReference>
<dbReference type="Gene3D" id="3.40.50.720">
    <property type="entry name" value="NAD(P)-binding Rossmann-like Domain"/>
    <property type="match status" value="1"/>
</dbReference>
<dbReference type="RefSeq" id="XP_013287502.1">
    <property type="nucleotide sequence ID" value="XM_013432048.1"/>
</dbReference>
<dbReference type="PANTHER" id="PTHR42748">
    <property type="entry name" value="NITROGEN METABOLITE REPRESSION PROTEIN NMRA FAMILY MEMBER"/>
    <property type="match status" value="1"/>
</dbReference>
<gene>
    <name evidence="4" type="ORF">Z517_02940</name>
</gene>
<evidence type="ECO:0000313" key="5">
    <source>
        <dbReference type="Proteomes" id="UP000053029"/>
    </source>
</evidence>
<keyword evidence="5" id="KW-1185">Reference proteome</keyword>
<sequence>MSRAVLITGATGKQGGSVVNALLRANADFQILALTRDAAGASAQRLLQKSPKIKLVVGNMDAAEDIFAKAQEASSLPIWGVFSVQTAIGNGASAQSEERQGKALIDAALKFGVKHFVYSSVDRGGPARSDKDPTTVPHFVSKYNVEKHLFDKTKSRQNTDAAMNWTVLRPVAFFENLVPGFLGKVFASSWARSLDKGQKLQLVATSDIGFFAAEAFLKPERYANAKLSLAGDELTYDQFRAVFQQTLGYPLPTTFSFVAGLVNWMVKDLGLMFRWFHDVGYGADIAALKQINPGLKDFRTWLETESQFKKS</sequence>
<dbReference type="GeneID" id="25302430"/>
<accession>A0A0D2HGW7</accession>
<evidence type="ECO:0000259" key="3">
    <source>
        <dbReference type="Pfam" id="PF05368"/>
    </source>
</evidence>
<evidence type="ECO:0000256" key="2">
    <source>
        <dbReference type="ARBA" id="ARBA00022857"/>
    </source>
</evidence>
<organism evidence="4 5">
    <name type="scientific">Fonsecaea pedrosoi CBS 271.37</name>
    <dbReference type="NCBI Taxonomy" id="1442368"/>
    <lineage>
        <taxon>Eukaryota</taxon>
        <taxon>Fungi</taxon>
        <taxon>Dikarya</taxon>
        <taxon>Ascomycota</taxon>
        <taxon>Pezizomycotina</taxon>
        <taxon>Eurotiomycetes</taxon>
        <taxon>Chaetothyriomycetidae</taxon>
        <taxon>Chaetothyriales</taxon>
        <taxon>Herpotrichiellaceae</taxon>
        <taxon>Fonsecaea</taxon>
    </lineage>
</organism>
<dbReference type="VEuPathDB" id="FungiDB:Z517_02940"/>
<protein>
    <recommendedName>
        <fullName evidence="3">NmrA-like domain-containing protein</fullName>
    </recommendedName>
</protein>
<comment type="similarity">
    <text evidence="1">Belongs to the NmrA-type oxidoreductase family.</text>
</comment>
<dbReference type="InterPro" id="IPR051164">
    <property type="entry name" value="NmrA-like_oxidored"/>
</dbReference>
<dbReference type="InterPro" id="IPR036291">
    <property type="entry name" value="NAD(P)-bd_dom_sf"/>
</dbReference>
<dbReference type="STRING" id="1442368.A0A0D2HGW7"/>
<dbReference type="OrthoDB" id="9997102at2759"/>